<dbReference type="EMBL" id="JAFCIQ010000047">
    <property type="protein sequence ID" value="MBM2771496.1"/>
    <property type="molecule type" value="Genomic_DNA"/>
</dbReference>
<reference evidence="2 3" key="1">
    <citation type="submission" date="2019-09" db="EMBL/GenBank/DDBJ databases">
        <authorList>
            <person name="Depoorter E."/>
        </authorList>
    </citation>
    <scope>NUCLEOTIDE SEQUENCE [LARGE SCALE GENOMIC DNA]</scope>
    <source>
        <strain evidence="2">LMG 20980</strain>
    </source>
</reference>
<name>A0A6P2GE47_9BURK</name>
<evidence type="ECO:0000313" key="1">
    <source>
        <dbReference type="EMBL" id="MBM2771496.1"/>
    </source>
</evidence>
<sequence length="251" mass="26110">MQLFCEERVALIGSEHITLARPRTMPIAAIEHGGEPVAALAGLLAQAGGGAKGRGVLSSLRRLHVLLGHPWLDAAILPWQDGLVAGAAWQAYARVVLAEHGVKAPEGLNLCIEAAGYGRSRLCVGVRAEWVGALAAASEGAGWRMASCRDIVSASAARHVGRVGSNGTLALLEPGTLTCLFRANAQWQDLATLRLDAGQSLPEALDTLAVLSGHAMDDGIHVAGCVPSGVASNNRWTCVGSPDRRWDGVPA</sequence>
<keyword evidence="4" id="KW-1185">Reference proteome</keyword>
<dbReference type="RefSeq" id="WP_174927308.1">
    <property type="nucleotide sequence ID" value="NZ_CABVLY010000017.1"/>
</dbReference>
<dbReference type="GeneID" id="56502347"/>
<evidence type="ECO:0000313" key="3">
    <source>
        <dbReference type="Proteomes" id="UP000494201"/>
    </source>
</evidence>
<gene>
    <name evidence="2" type="ORF">BAN20980_04288</name>
    <name evidence="1" type="ORF">JQK92_34375</name>
</gene>
<protein>
    <submittedName>
        <fullName evidence="2">Uncharacterized protein</fullName>
    </submittedName>
</protein>
<organism evidence="2 3">
    <name type="scientific">Burkholderia anthina</name>
    <dbReference type="NCBI Taxonomy" id="179879"/>
    <lineage>
        <taxon>Bacteria</taxon>
        <taxon>Pseudomonadati</taxon>
        <taxon>Pseudomonadota</taxon>
        <taxon>Betaproteobacteria</taxon>
        <taxon>Burkholderiales</taxon>
        <taxon>Burkholderiaceae</taxon>
        <taxon>Burkholderia</taxon>
        <taxon>Burkholderia cepacia complex</taxon>
    </lineage>
</organism>
<dbReference type="AlphaFoldDB" id="A0A6P2GE47"/>
<reference evidence="1 4" key="2">
    <citation type="submission" date="2021-02" db="EMBL/GenBank/DDBJ databases">
        <title>Draft genome of the type strains Burkholderia anthina DSM16086.</title>
        <authorList>
            <person name="Hertel R."/>
            <person name="Meissner J."/>
            <person name="Poehlein A."/>
            <person name="Daniel R."/>
            <person name="Commichau F.M."/>
        </authorList>
    </citation>
    <scope>NUCLEOTIDE SEQUENCE [LARGE SCALE GENOMIC DNA]</scope>
    <source>
        <strain evidence="1 4">DSM 16086</strain>
    </source>
</reference>
<proteinExistence type="predicted"/>
<dbReference type="Proteomes" id="UP000755577">
    <property type="component" value="Unassembled WGS sequence"/>
</dbReference>
<dbReference type="EMBL" id="CABVLY010000017">
    <property type="protein sequence ID" value="VVU51566.1"/>
    <property type="molecule type" value="Genomic_DNA"/>
</dbReference>
<dbReference type="Proteomes" id="UP000494201">
    <property type="component" value="Unassembled WGS sequence"/>
</dbReference>
<accession>A0A6P2GE47</accession>
<evidence type="ECO:0000313" key="4">
    <source>
        <dbReference type="Proteomes" id="UP000755577"/>
    </source>
</evidence>
<evidence type="ECO:0000313" key="2">
    <source>
        <dbReference type="EMBL" id="VVU51566.1"/>
    </source>
</evidence>